<reference evidence="4 5" key="1">
    <citation type="journal article" date="2011" name="J. Bacteriol.">
        <title>Complete genome sequence of the haloaromatic acid-degrading bacterium Achromobacter xylosoxidans A8.</title>
        <authorList>
            <person name="Strnad H."/>
            <person name="Ridl J."/>
            <person name="Paces J."/>
            <person name="Kolar M."/>
            <person name="Vlcek C."/>
            <person name="Paces V."/>
        </authorList>
    </citation>
    <scope>NUCLEOTIDE SEQUENCE [LARGE SCALE GENOMIC DNA]</scope>
    <source>
        <strain evidence="4 5">A8</strain>
    </source>
</reference>
<keyword evidence="2" id="KW-0560">Oxidoreductase</keyword>
<dbReference type="InterPro" id="IPR051911">
    <property type="entry name" value="SDR_oxidoreductase"/>
</dbReference>
<dbReference type="HOGENOM" id="CLU_010194_2_9_4"/>
<dbReference type="Gene3D" id="3.40.50.720">
    <property type="entry name" value="NAD(P)-binding Rossmann-like Domain"/>
    <property type="match status" value="1"/>
</dbReference>
<accession>E3HU35</accession>
<protein>
    <submittedName>
        <fullName evidence="4">Short chain dehydrogenase family protein 53</fullName>
    </submittedName>
</protein>
<dbReference type="PANTHER" id="PTHR43976:SF16">
    <property type="entry name" value="SHORT-CHAIN DEHYDROGENASE_REDUCTASE FAMILY PROTEIN"/>
    <property type="match status" value="1"/>
</dbReference>
<proteinExistence type="inferred from homology"/>
<dbReference type="PRINTS" id="PR00080">
    <property type="entry name" value="SDRFAMILY"/>
</dbReference>
<evidence type="ECO:0000256" key="1">
    <source>
        <dbReference type="ARBA" id="ARBA00006484"/>
    </source>
</evidence>
<name>E3HU35_ACHXA</name>
<dbReference type="PRINTS" id="PR00081">
    <property type="entry name" value="GDHRDH"/>
</dbReference>
<dbReference type="RefSeq" id="WP_013395911.1">
    <property type="nucleotide sequence ID" value="NC_014640.1"/>
</dbReference>
<evidence type="ECO:0000256" key="3">
    <source>
        <dbReference type="RuleBase" id="RU000363"/>
    </source>
</evidence>
<dbReference type="Proteomes" id="UP000006876">
    <property type="component" value="Chromosome"/>
</dbReference>
<dbReference type="InterPro" id="IPR020904">
    <property type="entry name" value="Sc_DH/Rdtase_CS"/>
</dbReference>
<evidence type="ECO:0000313" key="5">
    <source>
        <dbReference type="Proteomes" id="UP000006876"/>
    </source>
</evidence>
<dbReference type="InterPro" id="IPR002347">
    <property type="entry name" value="SDR_fam"/>
</dbReference>
<evidence type="ECO:0000256" key="2">
    <source>
        <dbReference type="ARBA" id="ARBA00023002"/>
    </source>
</evidence>
<dbReference type="OrthoDB" id="9789083at2"/>
<dbReference type="STRING" id="762376.AXYL_05308"/>
<dbReference type="PROSITE" id="PS00061">
    <property type="entry name" value="ADH_SHORT"/>
    <property type="match status" value="1"/>
</dbReference>
<dbReference type="EMBL" id="CP002287">
    <property type="protein sequence ID" value="ADP18608.1"/>
    <property type="molecule type" value="Genomic_DNA"/>
</dbReference>
<gene>
    <name evidence="4" type="ordered locus">AXYL_05308</name>
</gene>
<evidence type="ECO:0000313" key="4">
    <source>
        <dbReference type="EMBL" id="ADP18608.1"/>
    </source>
</evidence>
<dbReference type="Pfam" id="PF00106">
    <property type="entry name" value="adh_short"/>
    <property type="match status" value="1"/>
</dbReference>
<dbReference type="AlphaFoldDB" id="E3HU35"/>
<dbReference type="PATRIC" id="fig|762376.5.peg.5309"/>
<dbReference type="SUPFAM" id="SSF51735">
    <property type="entry name" value="NAD(P)-binding Rossmann-fold domains"/>
    <property type="match status" value="1"/>
</dbReference>
<dbReference type="GO" id="GO:0016491">
    <property type="term" value="F:oxidoreductase activity"/>
    <property type="evidence" value="ECO:0007669"/>
    <property type="project" value="UniProtKB-KW"/>
</dbReference>
<sequence length="274" mass="29016">MNTEKIWLVTDASAGLGLVLVKMLLDRGHKVAATSPDGDALLDAVGAKLEGQFLPLTVDLADARNVQRAVDATVTAFGGLDVVVNNAGHGLRGALDSLPDEDLRGTFDINVFATLNVIRAALPRMRAQRSGHVFNISSILGFDGGRADWGAYSAAKFAVSGLTEALAAEAAPFGIRVSLVYPGALRAPRATSGEPTPELAARNAQARDAEGDPAKMAQALINAAQAQYAPLHLFLGRDAFDQARAKIQSVQQELARWREMSVSIGFVDERRMAA</sequence>
<dbReference type="InterPro" id="IPR036291">
    <property type="entry name" value="NAD(P)-bd_dom_sf"/>
</dbReference>
<dbReference type="PANTHER" id="PTHR43976">
    <property type="entry name" value="SHORT CHAIN DEHYDROGENASE"/>
    <property type="match status" value="1"/>
</dbReference>
<organism evidence="4 5">
    <name type="scientific">Achromobacter xylosoxidans (strain A8)</name>
    <dbReference type="NCBI Taxonomy" id="762376"/>
    <lineage>
        <taxon>Bacteria</taxon>
        <taxon>Pseudomonadati</taxon>
        <taxon>Pseudomonadota</taxon>
        <taxon>Betaproteobacteria</taxon>
        <taxon>Burkholderiales</taxon>
        <taxon>Alcaligenaceae</taxon>
        <taxon>Achromobacter</taxon>
    </lineage>
</organism>
<comment type="similarity">
    <text evidence="1 3">Belongs to the short-chain dehydrogenases/reductases (SDR) family.</text>
</comment>
<dbReference type="KEGG" id="axy:AXYL_05308"/>
<dbReference type="eggNOG" id="COG4221">
    <property type="taxonomic scope" value="Bacteria"/>
</dbReference>